<accession>A0A443JHT8</accession>
<evidence type="ECO:0000256" key="1">
    <source>
        <dbReference type="SAM" id="MobiDB-lite"/>
    </source>
</evidence>
<protein>
    <submittedName>
        <fullName evidence="2">Uncharacterized protein</fullName>
    </submittedName>
</protein>
<sequence length="174" mass="19160">MSETGPEFAFVAAVADAHERGLDGIRMVANFYATGHWRCRVTVPDPGGDDEQNALVAYSSAGGWDLFGDGRTDWTVDAIADRLIDLARSFPSASRADPAYVDWLVELRRRTGGGAFVMFEDAFTREHMWRQRGLVKLLYADAEAGRRDRERPGAGAVDENGWTLDGTMPAPPPR</sequence>
<dbReference type="Proteomes" id="UP000285970">
    <property type="component" value="Unassembled WGS sequence"/>
</dbReference>
<proteinExistence type="predicted"/>
<dbReference type="AlphaFoldDB" id="A0A443JHT8"/>
<comment type="caution">
    <text evidence="2">The sequence shown here is derived from an EMBL/GenBank/DDBJ whole genome shotgun (WGS) entry which is preliminary data.</text>
</comment>
<gene>
    <name evidence="2" type="ORF">D8Y23_06425</name>
</gene>
<dbReference type="EMBL" id="RBZY01000018">
    <property type="protein sequence ID" value="RWR20034.1"/>
    <property type="molecule type" value="Genomic_DNA"/>
</dbReference>
<reference evidence="2 3" key="1">
    <citation type="journal article" date="2018" name="Front. Microbiol.">
        <title>Novel Insights Into Bacterial Dimethylsulfoniopropionate Catabolism in the East China Sea.</title>
        <authorList>
            <person name="Liu J."/>
            <person name="Liu J."/>
            <person name="Zhang S.H."/>
            <person name="Liang J."/>
            <person name="Lin H."/>
            <person name="Song D."/>
            <person name="Yang G.P."/>
            <person name="Todd J.D."/>
            <person name="Zhang X.H."/>
        </authorList>
    </citation>
    <scope>NUCLEOTIDE SEQUENCE [LARGE SCALE GENOMIC DNA]</scope>
    <source>
        <strain evidence="2 3">ZYFD042</strain>
    </source>
</reference>
<evidence type="ECO:0000313" key="3">
    <source>
        <dbReference type="Proteomes" id="UP000285970"/>
    </source>
</evidence>
<dbReference type="RefSeq" id="WP_128217332.1">
    <property type="nucleotide sequence ID" value="NZ_RBZY01000018.1"/>
</dbReference>
<dbReference type="OrthoDB" id="5067802at2"/>
<organism evidence="2 3">
    <name type="scientific">Microbacterium enclense</name>
    <dbReference type="NCBI Taxonomy" id="993073"/>
    <lineage>
        <taxon>Bacteria</taxon>
        <taxon>Bacillati</taxon>
        <taxon>Actinomycetota</taxon>
        <taxon>Actinomycetes</taxon>
        <taxon>Micrococcales</taxon>
        <taxon>Microbacteriaceae</taxon>
        <taxon>Microbacterium</taxon>
    </lineage>
</organism>
<evidence type="ECO:0000313" key="2">
    <source>
        <dbReference type="EMBL" id="RWR20034.1"/>
    </source>
</evidence>
<name>A0A443JHT8_9MICO</name>
<feature type="region of interest" description="Disordered" evidence="1">
    <location>
        <begin position="146"/>
        <end position="174"/>
    </location>
</feature>